<reference evidence="1" key="2">
    <citation type="submission" date="2025-09" db="UniProtKB">
        <authorList>
            <consortium name="Ensembl"/>
        </authorList>
    </citation>
    <scope>IDENTIFICATION</scope>
</reference>
<name>A0A8D0E301_SALMN</name>
<reference evidence="1" key="1">
    <citation type="submission" date="2025-08" db="UniProtKB">
        <authorList>
            <consortium name="Ensembl"/>
        </authorList>
    </citation>
    <scope>IDENTIFICATION</scope>
</reference>
<keyword evidence="2" id="KW-1185">Reference proteome</keyword>
<accession>A0A8D0E301</accession>
<evidence type="ECO:0000313" key="2">
    <source>
        <dbReference type="Proteomes" id="UP000694421"/>
    </source>
</evidence>
<protein>
    <submittedName>
        <fullName evidence="1">Uncharacterized protein</fullName>
    </submittedName>
</protein>
<dbReference type="AlphaFoldDB" id="A0A8D0E301"/>
<proteinExistence type="predicted"/>
<dbReference type="Proteomes" id="UP000694421">
    <property type="component" value="Unplaced"/>
</dbReference>
<sequence length="81" mass="9836">FNLLFLYNTCKSFIHHFSFKKFPITHLMTGQEWRRPHVQQNLDRFIVRFMNQNHTSTYRKPLPEDQQKLMTSGILCITAYM</sequence>
<evidence type="ECO:0000313" key="1">
    <source>
        <dbReference type="Ensembl" id="ENSSMRP00000025369.1"/>
    </source>
</evidence>
<organism evidence="1 2">
    <name type="scientific">Salvator merianae</name>
    <name type="common">Argentine black and white tegu</name>
    <name type="synonym">Tupinambis merianae</name>
    <dbReference type="NCBI Taxonomy" id="96440"/>
    <lineage>
        <taxon>Eukaryota</taxon>
        <taxon>Metazoa</taxon>
        <taxon>Chordata</taxon>
        <taxon>Craniata</taxon>
        <taxon>Vertebrata</taxon>
        <taxon>Euteleostomi</taxon>
        <taxon>Lepidosauria</taxon>
        <taxon>Squamata</taxon>
        <taxon>Bifurcata</taxon>
        <taxon>Unidentata</taxon>
        <taxon>Episquamata</taxon>
        <taxon>Laterata</taxon>
        <taxon>Teiioidea</taxon>
        <taxon>Teiidae</taxon>
        <taxon>Salvator</taxon>
    </lineage>
</organism>
<dbReference type="Ensembl" id="ENSSMRT00000029706.1">
    <property type="protein sequence ID" value="ENSSMRP00000025369.1"/>
    <property type="gene ID" value="ENSSMRG00000019616.1"/>
</dbReference>